<name>A0AAW5M5G9_LACJH</name>
<dbReference type="AlphaFoldDB" id="A0AAW5M5G9"/>
<sequence length="83" mass="9836">MITKVYLKLYNKALLSNTSNIEPNFNHYKDRIFGHLHPQLYMILADSLFIKQAMQRLKDSLQKDRVNRSNIEKIAFKQVITII</sequence>
<proteinExistence type="predicted"/>
<reference evidence="1" key="1">
    <citation type="submission" date="2022-07" db="EMBL/GenBank/DDBJ databases">
        <title>Enhanced cultured diversity of the mouse gut microbiota enables custom-made synthetic communities.</title>
        <authorList>
            <person name="Afrizal A."/>
        </authorList>
    </citation>
    <scope>NUCLEOTIDE SEQUENCE</scope>
    <source>
        <strain evidence="1">DSM 100219</strain>
    </source>
</reference>
<evidence type="ECO:0008006" key="3">
    <source>
        <dbReference type="Google" id="ProtNLM"/>
    </source>
</evidence>
<protein>
    <recommendedName>
        <fullName evidence="3">Transposase</fullName>
    </recommendedName>
</protein>
<organism evidence="1 2">
    <name type="scientific">Lactobacillus johnsonii</name>
    <dbReference type="NCBI Taxonomy" id="33959"/>
    <lineage>
        <taxon>Bacteria</taxon>
        <taxon>Bacillati</taxon>
        <taxon>Bacillota</taxon>
        <taxon>Bacilli</taxon>
        <taxon>Lactobacillales</taxon>
        <taxon>Lactobacillaceae</taxon>
        <taxon>Lactobacillus</taxon>
    </lineage>
</organism>
<dbReference type="EMBL" id="JANKAU010000011">
    <property type="protein sequence ID" value="MCR1915501.1"/>
    <property type="molecule type" value="Genomic_DNA"/>
</dbReference>
<gene>
    <name evidence="1" type="ORF">NSA17_08680</name>
</gene>
<dbReference type="Proteomes" id="UP001206357">
    <property type="component" value="Unassembled WGS sequence"/>
</dbReference>
<evidence type="ECO:0000313" key="2">
    <source>
        <dbReference type="Proteomes" id="UP001206357"/>
    </source>
</evidence>
<accession>A0AAW5M5G9</accession>
<comment type="caution">
    <text evidence="1">The sequence shown here is derived from an EMBL/GenBank/DDBJ whole genome shotgun (WGS) entry which is preliminary data.</text>
</comment>
<evidence type="ECO:0000313" key="1">
    <source>
        <dbReference type="EMBL" id="MCR1915501.1"/>
    </source>
</evidence>